<evidence type="ECO:0000313" key="1">
    <source>
        <dbReference type="EMBL" id="DAG05745.1"/>
    </source>
</evidence>
<reference evidence="1" key="1">
    <citation type="journal article" date="2021" name="Proc. Natl. Acad. Sci. U.S.A.">
        <title>A Catalog of Tens of Thousands of Viruses from Human Metagenomes Reveals Hidden Associations with Chronic Diseases.</title>
        <authorList>
            <person name="Tisza M.J."/>
            <person name="Buck C.B."/>
        </authorList>
    </citation>
    <scope>NUCLEOTIDE SEQUENCE</scope>
    <source>
        <strain evidence="1">Ctjbm8</strain>
    </source>
</reference>
<sequence>MEIGGRGRTKTEKAAPFRLKSTVRGEIPCVYI</sequence>
<name>A0A8S5VG35_9CAUD</name>
<dbReference type="EMBL" id="BK016264">
    <property type="protein sequence ID" value="DAG05745.1"/>
    <property type="molecule type" value="Genomic_DNA"/>
</dbReference>
<accession>A0A8S5VG35</accession>
<proteinExistence type="predicted"/>
<protein>
    <submittedName>
        <fullName evidence="1">Uncharacterized protein</fullName>
    </submittedName>
</protein>
<organism evidence="1">
    <name type="scientific">Siphoviridae sp. ctjbm8</name>
    <dbReference type="NCBI Taxonomy" id="2825634"/>
    <lineage>
        <taxon>Viruses</taxon>
        <taxon>Duplodnaviria</taxon>
        <taxon>Heunggongvirae</taxon>
        <taxon>Uroviricota</taxon>
        <taxon>Caudoviricetes</taxon>
    </lineage>
</organism>